<dbReference type="SUPFAM" id="SSF49777">
    <property type="entry name" value="PEBP-like"/>
    <property type="match status" value="1"/>
</dbReference>
<dbReference type="HOGENOM" id="CLU_083918_3_2_11"/>
<feature type="region of interest" description="Disordered" evidence="2">
    <location>
        <begin position="105"/>
        <end position="132"/>
    </location>
</feature>
<dbReference type="PANTHER" id="PTHR30289">
    <property type="entry name" value="UNCHARACTERIZED PROTEIN YBCL-RELATED"/>
    <property type="match status" value="1"/>
</dbReference>
<dbReference type="Gene3D" id="3.90.280.10">
    <property type="entry name" value="PEBP-like"/>
    <property type="match status" value="1"/>
</dbReference>
<dbReference type="Pfam" id="PF01161">
    <property type="entry name" value="PBP"/>
    <property type="match status" value="1"/>
</dbReference>
<dbReference type="InterPro" id="IPR005247">
    <property type="entry name" value="YbhB_YbcL/LppC-like"/>
</dbReference>
<sequence length="181" mass="18644">MAVAAAAAMSVVTGCGDSGGKQGATPSPTVGRQLTVTSTAYGDGGTIPRRHTCDGADVSPPLALTAVPPHTASLALLLQDPDAPHGTFTHWLAWGIDPHTRQLAAGEHPQGATEGRNDFKRPGYGGPCPPRGDRPHHYVLTVYATDRRLSLAAGASPADLLRALSGHTLAAGTLTGRYGRR</sequence>
<proteinExistence type="inferred from homology"/>
<dbReference type="InterPro" id="IPR036610">
    <property type="entry name" value="PEBP-like_sf"/>
</dbReference>
<protein>
    <recommendedName>
        <fullName evidence="5">YbhB/YbcL family Raf kinase inhibitor-like protein</fullName>
    </recommendedName>
</protein>
<dbReference type="Proteomes" id="UP000017984">
    <property type="component" value="Chromosome"/>
</dbReference>
<dbReference type="InterPro" id="IPR008914">
    <property type="entry name" value="PEBP"/>
</dbReference>
<comment type="caution">
    <text evidence="3">The sequence shown here is derived from an EMBL/GenBank/DDBJ whole genome shotgun (WGS) entry which is preliminary data.</text>
</comment>
<dbReference type="STRING" id="1352936.M878_09770"/>
<dbReference type="NCBIfam" id="TIGR00481">
    <property type="entry name" value="YbhB/YbcL family Raf kinase inhibitor-like protein"/>
    <property type="match status" value="1"/>
</dbReference>
<evidence type="ECO:0008006" key="5">
    <source>
        <dbReference type="Google" id="ProtNLM"/>
    </source>
</evidence>
<dbReference type="AlphaFoldDB" id="V6KZX1"/>
<comment type="similarity">
    <text evidence="1">Belongs to the UPF0098 family.</text>
</comment>
<accession>V6KZX1</accession>
<dbReference type="PATRIC" id="fig|1352936.5.peg.2083"/>
<evidence type="ECO:0000256" key="1">
    <source>
        <dbReference type="ARBA" id="ARBA00007120"/>
    </source>
</evidence>
<keyword evidence="4" id="KW-1185">Reference proteome</keyword>
<reference evidence="3 4" key="1">
    <citation type="journal article" date="2014" name="Genome Announc.">
        <title>Draft Genome Sequence of Streptomyces roseochromogenes subsp. oscitans DS 12.976, Producer of the Aminocoumarin Antibiotic Clorobiocin.</title>
        <authorList>
            <person name="Ruckert C."/>
            <person name="Kalinowski J."/>
            <person name="Heide L."/>
            <person name="Apel A.K."/>
        </authorList>
    </citation>
    <scope>NUCLEOTIDE SEQUENCE [LARGE SCALE GENOMIC DNA]</scope>
    <source>
        <strain evidence="3 4">DS 12.976</strain>
    </source>
</reference>
<evidence type="ECO:0000313" key="4">
    <source>
        <dbReference type="Proteomes" id="UP000017984"/>
    </source>
</evidence>
<evidence type="ECO:0000256" key="2">
    <source>
        <dbReference type="SAM" id="MobiDB-lite"/>
    </source>
</evidence>
<organism evidence="3 4">
    <name type="scientific">Streptomyces roseochromogenus subsp. oscitans DS 12.976</name>
    <dbReference type="NCBI Taxonomy" id="1352936"/>
    <lineage>
        <taxon>Bacteria</taxon>
        <taxon>Bacillati</taxon>
        <taxon>Actinomycetota</taxon>
        <taxon>Actinomycetes</taxon>
        <taxon>Kitasatosporales</taxon>
        <taxon>Streptomycetaceae</taxon>
        <taxon>Streptomyces</taxon>
    </lineage>
</organism>
<dbReference type="PANTHER" id="PTHR30289:SF1">
    <property type="entry name" value="PEBP (PHOSPHATIDYLETHANOLAMINE-BINDING PROTEIN) FAMILY PROTEIN"/>
    <property type="match status" value="1"/>
</dbReference>
<name>V6KZX1_STRRC</name>
<dbReference type="EMBL" id="AWQX01000078">
    <property type="protein sequence ID" value="EST34539.1"/>
    <property type="molecule type" value="Genomic_DNA"/>
</dbReference>
<gene>
    <name evidence="3" type="ORF">M878_09770</name>
</gene>
<dbReference type="CDD" id="cd00865">
    <property type="entry name" value="PEBP_bact_arch"/>
    <property type="match status" value="1"/>
</dbReference>
<evidence type="ECO:0000313" key="3">
    <source>
        <dbReference type="EMBL" id="EST34539.1"/>
    </source>
</evidence>